<reference evidence="2" key="2">
    <citation type="submission" date="2020-05" db="UniProtKB">
        <authorList>
            <consortium name="EnsemblMetazoa"/>
        </authorList>
    </citation>
    <scope>IDENTIFICATION</scope>
    <source>
        <strain evidence="2">MINIMUS1</strain>
    </source>
</reference>
<keyword evidence="3" id="KW-1185">Reference proteome</keyword>
<evidence type="ECO:0000259" key="1">
    <source>
        <dbReference type="PROSITE" id="PS50994"/>
    </source>
</evidence>
<protein>
    <recommendedName>
        <fullName evidence="1">Integrase catalytic domain-containing protein</fullName>
    </recommendedName>
</protein>
<dbReference type="STRING" id="112268.A0A182VSG3"/>
<dbReference type="GO" id="GO:0015074">
    <property type="term" value="P:DNA integration"/>
    <property type="evidence" value="ECO:0007669"/>
    <property type="project" value="InterPro"/>
</dbReference>
<dbReference type="EnsemblMetazoa" id="AMIN001004-RA">
    <property type="protein sequence ID" value="AMIN001004-PA"/>
    <property type="gene ID" value="AMIN001004"/>
</dbReference>
<evidence type="ECO:0000313" key="3">
    <source>
        <dbReference type="Proteomes" id="UP000075920"/>
    </source>
</evidence>
<evidence type="ECO:0000313" key="2">
    <source>
        <dbReference type="EnsemblMetazoa" id="AMIN001004-PA"/>
    </source>
</evidence>
<name>A0A182VSG3_9DIPT</name>
<dbReference type="Gene3D" id="3.30.420.10">
    <property type="entry name" value="Ribonuclease H-like superfamily/Ribonuclease H"/>
    <property type="match status" value="1"/>
</dbReference>
<organism evidence="2 3">
    <name type="scientific">Anopheles minimus</name>
    <dbReference type="NCBI Taxonomy" id="112268"/>
    <lineage>
        <taxon>Eukaryota</taxon>
        <taxon>Metazoa</taxon>
        <taxon>Ecdysozoa</taxon>
        <taxon>Arthropoda</taxon>
        <taxon>Hexapoda</taxon>
        <taxon>Insecta</taxon>
        <taxon>Pterygota</taxon>
        <taxon>Neoptera</taxon>
        <taxon>Endopterygota</taxon>
        <taxon>Diptera</taxon>
        <taxon>Nematocera</taxon>
        <taxon>Culicoidea</taxon>
        <taxon>Culicidae</taxon>
        <taxon>Anophelinae</taxon>
        <taxon>Anopheles</taxon>
    </lineage>
</organism>
<dbReference type="PROSITE" id="PS50994">
    <property type="entry name" value="INTEGRASE"/>
    <property type="match status" value="1"/>
</dbReference>
<dbReference type="SUPFAM" id="SSF53098">
    <property type="entry name" value="Ribonuclease H-like"/>
    <property type="match status" value="1"/>
</dbReference>
<reference evidence="3" key="1">
    <citation type="submission" date="2013-03" db="EMBL/GenBank/DDBJ databases">
        <title>The Genome Sequence of Anopheles minimus MINIMUS1.</title>
        <authorList>
            <consortium name="The Broad Institute Genomics Platform"/>
            <person name="Neafsey D.E."/>
            <person name="Walton C."/>
            <person name="Walker B."/>
            <person name="Young S.K."/>
            <person name="Zeng Q."/>
            <person name="Gargeya S."/>
            <person name="Fitzgerald M."/>
            <person name="Haas B."/>
            <person name="Abouelleil A."/>
            <person name="Allen A.W."/>
            <person name="Alvarado L."/>
            <person name="Arachchi H.M."/>
            <person name="Berlin A.M."/>
            <person name="Chapman S.B."/>
            <person name="Gainer-Dewar J."/>
            <person name="Goldberg J."/>
            <person name="Griggs A."/>
            <person name="Gujja S."/>
            <person name="Hansen M."/>
            <person name="Howarth C."/>
            <person name="Imamovic A."/>
            <person name="Ireland A."/>
            <person name="Larimer J."/>
            <person name="McCowan C."/>
            <person name="Murphy C."/>
            <person name="Pearson M."/>
            <person name="Poon T.W."/>
            <person name="Priest M."/>
            <person name="Roberts A."/>
            <person name="Saif S."/>
            <person name="Shea T."/>
            <person name="Sisk P."/>
            <person name="Sykes S."/>
            <person name="Wortman J."/>
            <person name="Nusbaum C."/>
            <person name="Birren B."/>
        </authorList>
    </citation>
    <scope>NUCLEOTIDE SEQUENCE [LARGE SCALE GENOMIC DNA]</scope>
    <source>
        <strain evidence="3">MINIMUS1</strain>
    </source>
</reference>
<dbReference type="Proteomes" id="UP000075920">
    <property type="component" value="Unassembled WGS sequence"/>
</dbReference>
<dbReference type="InterPro" id="IPR036397">
    <property type="entry name" value="RNaseH_sf"/>
</dbReference>
<accession>A0A182VSG3</accession>
<sequence length="683" mass="78093">MQANLADCLTKWSKDTQLDAQGRWYKGPAFLYRPPEDWPEQNQIKQTSEERRAMVTHHMPAECPLIAIERFSKWSIAVRSMATVYRFVNNCRRKAKGLAIETLKATKRQAQLIKRPVKAVQIPLNNEEHRKAETFLFRMAQQDSFSNEIKSLCHDDKTKNAIDKKSPLYKLSPLIDEAGILRVDGRTANAEHMSYDARYPVILPNQHAITDLIAQLIKRPVKAVQIPLNNEEHRKAETFLCRMAQQDSFSNEIKSLCHDDKTKNGIDKKSPLYKLSPLIDEAGILRVDGRTANAEHMSYDARYPVILPNQHAITDLIVDSYHCKMFHANRETIVNEIRQKYSISHLRSLVDRRIEHCQHCKVYKSKQHYPRMGPLPVERLSPYTHPFSHVGVDFLGPLDIVNGRRKEKRYVAVFTCLVTMAVHLEVAYQLSTNSFIMAVRRFVSRRGSPAQIFSDNATNFVGASNELKREIAAINYNAADTFTNAHTTWSFIPPSAPHMGGVWERMVRSVKEALKALDDGRNLNDETLHTVLADAENLINSRPLCYMPHTSDTDEALTPNHFLVGSSSGTKTLLAPCPETAEALRSSYKRSRVLTSALWDRWIKQYFPILNLRSKWYDDKPPIRVGDLVFITEGNRKDWVRAIVEEVNESSDGRIRQAVVRTAKGKTFKRAVVKLAVLETEIR</sequence>
<proteinExistence type="predicted"/>
<dbReference type="AlphaFoldDB" id="A0A182VSG3"/>
<dbReference type="PANTHER" id="PTHR47331">
    <property type="entry name" value="PHD-TYPE DOMAIN-CONTAINING PROTEIN"/>
    <property type="match status" value="1"/>
</dbReference>
<dbReference type="InterPro" id="IPR040676">
    <property type="entry name" value="DUF5641"/>
</dbReference>
<dbReference type="Pfam" id="PF18701">
    <property type="entry name" value="DUF5641"/>
    <property type="match status" value="1"/>
</dbReference>
<dbReference type="GO" id="GO:0003676">
    <property type="term" value="F:nucleic acid binding"/>
    <property type="evidence" value="ECO:0007669"/>
    <property type="project" value="InterPro"/>
</dbReference>
<dbReference type="InterPro" id="IPR001584">
    <property type="entry name" value="Integrase_cat-core"/>
</dbReference>
<feature type="domain" description="Integrase catalytic" evidence="1">
    <location>
        <begin position="382"/>
        <end position="567"/>
    </location>
</feature>
<dbReference type="VEuPathDB" id="VectorBase:AMIN001004"/>
<dbReference type="InterPro" id="IPR012337">
    <property type="entry name" value="RNaseH-like_sf"/>
</dbReference>